<evidence type="ECO:0000259" key="8">
    <source>
        <dbReference type="PROSITE" id="PS50850"/>
    </source>
</evidence>
<dbReference type="EMBL" id="MK890630">
    <property type="protein sequence ID" value="QFR37135.1"/>
    <property type="molecule type" value="Genomic_DNA"/>
</dbReference>
<feature type="domain" description="Major facilitator superfamily (MFS) profile" evidence="8">
    <location>
        <begin position="20"/>
        <end position="515"/>
    </location>
</feature>
<feature type="transmembrane region" description="Helical" evidence="7">
    <location>
        <begin position="192"/>
        <end position="213"/>
    </location>
</feature>
<feature type="transmembrane region" description="Helical" evidence="7">
    <location>
        <begin position="92"/>
        <end position="110"/>
    </location>
</feature>
<dbReference type="InterPro" id="IPR011701">
    <property type="entry name" value="MFS"/>
</dbReference>
<evidence type="ECO:0000256" key="6">
    <source>
        <dbReference type="SAM" id="MobiDB-lite"/>
    </source>
</evidence>
<feature type="transmembrane region" description="Helical" evidence="7">
    <location>
        <begin position="418"/>
        <end position="438"/>
    </location>
</feature>
<dbReference type="CDD" id="cd17330">
    <property type="entry name" value="MFS_SLC46_TetA_like"/>
    <property type="match status" value="1"/>
</dbReference>
<evidence type="ECO:0000313" key="9">
    <source>
        <dbReference type="EMBL" id="QFR37135.1"/>
    </source>
</evidence>
<feature type="transmembrane region" description="Helical" evidence="7">
    <location>
        <begin position="459"/>
        <end position="482"/>
    </location>
</feature>
<feature type="transmembrane region" description="Helical" evidence="7">
    <location>
        <begin position="488"/>
        <end position="506"/>
    </location>
</feature>
<comment type="subcellular location">
    <subcellularLocation>
        <location evidence="1">Membrane</location>
        <topology evidence="1">Multi-pass membrane protein</topology>
    </subcellularLocation>
</comment>
<dbReference type="InterPro" id="IPR001958">
    <property type="entry name" value="Tet-R_TetA/multi-R_MdtG-like"/>
</dbReference>
<dbReference type="PANTHER" id="PTHR23504:SF15">
    <property type="entry name" value="MAJOR FACILITATOR SUPERFAMILY (MFS) PROFILE DOMAIN-CONTAINING PROTEIN"/>
    <property type="match status" value="1"/>
</dbReference>
<evidence type="ECO:0000256" key="4">
    <source>
        <dbReference type="ARBA" id="ARBA00022989"/>
    </source>
</evidence>
<keyword evidence="3 7" id="KW-0812">Transmembrane</keyword>
<dbReference type="SUPFAM" id="SSF103473">
    <property type="entry name" value="MFS general substrate transporter"/>
    <property type="match status" value="1"/>
</dbReference>
<dbReference type="GO" id="GO:0022857">
    <property type="term" value="F:transmembrane transporter activity"/>
    <property type="evidence" value="ECO:0007669"/>
    <property type="project" value="InterPro"/>
</dbReference>
<dbReference type="InterPro" id="IPR020846">
    <property type="entry name" value="MFS_dom"/>
</dbReference>
<feature type="transmembrane region" description="Helical" evidence="7">
    <location>
        <begin position="58"/>
        <end position="80"/>
    </location>
</feature>
<dbReference type="InterPro" id="IPR036259">
    <property type="entry name" value="MFS_trans_sf"/>
</dbReference>
<dbReference type="Gene3D" id="1.20.1250.20">
    <property type="entry name" value="MFS general substrate transporter like domains"/>
    <property type="match status" value="1"/>
</dbReference>
<evidence type="ECO:0000256" key="1">
    <source>
        <dbReference type="ARBA" id="ARBA00004141"/>
    </source>
</evidence>
<evidence type="ECO:0000256" key="5">
    <source>
        <dbReference type="ARBA" id="ARBA00023136"/>
    </source>
</evidence>
<feature type="transmembrane region" description="Helical" evidence="7">
    <location>
        <begin position="299"/>
        <end position="320"/>
    </location>
</feature>
<feature type="region of interest" description="Disordered" evidence="6">
    <location>
        <begin position="254"/>
        <end position="291"/>
    </location>
</feature>
<dbReference type="PRINTS" id="PR01035">
    <property type="entry name" value="TCRTETA"/>
</dbReference>
<feature type="transmembrane region" description="Helical" evidence="7">
    <location>
        <begin position="21"/>
        <end position="46"/>
    </location>
</feature>
<dbReference type="PROSITE" id="PS50850">
    <property type="entry name" value="MFS"/>
    <property type="match status" value="1"/>
</dbReference>
<accession>A0A5P8N8K4</accession>
<protein>
    <submittedName>
        <fullName evidence="9">MFS transporter</fullName>
    </submittedName>
</protein>
<feature type="transmembrane region" description="Helical" evidence="7">
    <location>
        <begin position="360"/>
        <end position="379"/>
    </location>
</feature>
<keyword evidence="4 7" id="KW-1133">Transmembrane helix</keyword>
<evidence type="ECO:0000256" key="2">
    <source>
        <dbReference type="ARBA" id="ARBA00022448"/>
    </source>
</evidence>
<evidence type="ECO:0000256" key="3">
    <source>
        <dbReference type="ARBA" id="ARBA00022692"/>
    </source>
</evidence>
<dbReference type="Pfam" id="PF07690">
    <property type="entry name" value="MFS_1"/>
    <property type="match status" value="1"/>
</dbReference>
<keyword evidence="5 7" id="KW-0472">Membrane</keyword>
<dbReference type="GO" id="GO:0016020">
    <property type="term" value="C:membrane"/>
    <property type="evidence" value="ECO:0007669"/>
    <property type="project" value="UniProtKB-SubCell"/>
</dbReference>
<organism evidence="9">
    <name type="scientific">Cyberlindnera americana</name>
    <dbReference type="NCBI Taxonomy" id="36016"/>
    <lineage>
        <taxon>Eukaryota</taxon>
        <taxon>Fungi</taxon>
        <taxon>Dikarya</taxon>
        <taxon>Ascomycota</taxon>
        <taxon>Saccharomycotina</taxon>
        <taxon>Saccharomycetes</taxon>
        <taxon>Phaffomycetales</taxon>
        <taxon>Phaffomycetaceae</taxon>
        <taxon>Cyberlindnera</taxon>
    </lineage>
</organism>
<proteinExistence type="predicted"/>
<name>A0A5P8N8K4_9ASCO</name>
<feature type="transmembrane region" description="Helical" evidence="7">
    <location>
        <begin position="391"/>
        <end position="412"/>
    </location>
</feature>
<feature type="transmembrane region" description="Helical" evidence="7">
    <location>
        <begin position="116"/>
        <end position="137"/>
    </location>
</feature>
<reference evidence="9" key="1">
    <citation type="journal article" date="2019" name="Front. Microbiol.">
        <title>An Overview of Genes From Cyberlindnera americana, a Symbiont Yeast Isolated From the Gut of the Bark Beetle Dendroctonus rhizophagus (Curculionidae: Scolytinae), Involved in the Detoxification Process Using Genome and Transcriptome Data.</title>
        <authorList>
            <person name="Soto-Robles L.V."/>
            <person name="Torres-Banda V."/>
            <person name="Rivera-Orduna F.N."/>
            <person name="Curiel-Quesada E."/>
            <person name="Hidalgo-Lara M.E."/>
            <person name="Zuniga G."/>
        </authorList>
    </citation>
    <scope>NUCLEOTIDE SEQUENCE</scope>
    <source>
        <strain evidence="9">ChDrAdgY46</strain>
    </source>
</reference>
<feature type="transmembrane region" description="Helical" evidence="7">
    <location>
        <begin position="149"/>
        <end position="172"/>
    </location>
</feature>
<keyword evidence="2" id="KW-0813">Transport</keyword>
<gene>
    <name evidence="9" type="ORF">g3603</name>
</gene>
<evidence type="ECO:0000256" key="7">
    <source>
        <dbReference type="SAM" id="Phobius"/>
    </source>
</evidence>
<feature type="compositionally biased region" description="Polar residues" evidence="6">
    <location>
        <begin position="278"/>
        <end position="288"/>
    </location>
</feature>
<sequence>MVQVSDMSFKEQMQGFPWQQILVISLVRLAEPVAFSSLFTYAYYMVEDLGVAHTKAEVAKYAGFLASSFAFCQVLTGVFWGRFADRNGRKPTIIFGLCGSIISVLIFGFAKKYWVAFMARCLMGILNGNVAVVRTMLGEVAKEKKHQALAFSVIPLIWNLGCVIGPLVGGYLSGKETSISFMKEFVMEYPYARPNIVIASMLFFSVTVALLFLEDTHYAHKYRHDYCLEIGDKILAKFSGKVKLRPWQSKFDEESEESIPLQELIDEDTTNAKGPNITEETSSDTQELNVEPPPSIREVLTVPIFSAVFSIFINAIHVVVCEEFTPVFVSTPVARDDNGELISKFPFKLAGGLSYTTAEAGFLLSSTGMFSVTFIILVLPHINRKFGTLTIYRMFSIPLPFIYFAVPFAVLLGNHLTLASWMMYAICVMRTMCYNLILPQLNVMVHTSSPPKQRAFVNGISISFSSAARCAGPFIWGFIMTAGQAHDIVWLGWWAISLLACVGIYYSKNLTDEDQTEVERAGEVRLET</sequence>
<dbReference type="AlphaFoldDB" id="A0A5P8N8K4"/>
<dbReference type="PANTHER" id="PTHR23504">
    <property type="entry name" value="MAJOR FACILITATOR SUPERFAMILY DOMAIN-CONTAINING PROTEIN 10"/>
    <property type="match status" value="1"/>
</dbReference>